<evidence type="ECO:0000313" key="2">
    <source>
        <dbReference type="EMBL" id="QBZ98357.1"/>
    </source>
</evidence>
<gene>
    <name evidence="2" type="ORF">GS03_01862</name>
</gene>
<dbReference type="PROSITE" id="PS51257">
    <property type="entry name" value="PROKAR_LIPOPROTEIN"/>
    <property type="match status" value="1"/>
</dbReference>
<reference evidence="2 3" key="1">
    <citation type="submission" date="2019-04" db="EMBL/GenBank/DDBJ databases">
        <title>Flavobacterium sp. GS03.</title>
        <authorList>
            <person name="Kim H."/>
        </authorList>
    </citation>
    <scope>NUCLEOTIDE SEQUENCE [LARGE SCALE GENOMIC DNA]</scope>
    <source>
        <strain evidence="2 3">GS03</strain>
    </source>
</reference>
<protein>
    <recommendedName>
        <fullName evidence="4">Lipoprotein</fullName>
    </recommendedName>
</protein>
<name>A0A4P7PTR9_9FLAO</name>
<dbReference type="Proteomes" id="UP000296862">
    <property type="component" value="Chromosome"/>
</dbReference>
<accession>A0A4P7PTR9</accession>
<dbReference type="RefSeq" id="WP_136152259.1">
    <property type="nucleotide sequence ID" value="NZ_CP038810.1"/>
</dbReference>
<evidence type="ECO:0000313" key="3">
    <source>
        <dbReference type="Proteomes" id="UP000296862"/>
    </source>
</evidence>
<organism evidence="2 3">
    <name type="scientific">Flavobacterium sangjuense</name>
    <dbReference type="NCBI Taxonomy" id="2518177"/>
    <lineage>
        <taxon>Bacteria</taxon>
        <taxon>Pseudomonadati</taxon>
        <taxon>Bacteroidota</taxon>
        <taxon>Flavobacteriia</taxon>
        <taxon>Flavobacteriales</taxon>
        <taxon>Flavobacteriaceae</taxon>
        <taxon>Flavobacterium</taxon>
    </lineage>
</organism>
<proteinExistence type="predicted"/>
<dbReference type="KEGG" id="fsn:GS03_01862"/>
<evidence type="ECO:0008006" key="4">
    <source>
        <dbReference type="Google" id="ProtNLM"/>
    </source>
</evidence>
<keyword evidence="1" id="KW-0732">Signal</keyword>
<keyword evidence="3" id="KW-1185">Reference proteome</keyword>
<sequence>MKNFLGFIALLASSSLFACGFYPYGEELRFSFFNPDLMGYHSYSEFYYSANTFSPQGVYRDFDKRPNDLLWVKYCKNKVSYQAVQEVLGGMSVGDINPRSKNEMLHYLYQTKDYEVINYLKFAKNCEFFNSWMEDPWERNEVQSSPVRRKLLKNAILLSKQTKNETLKFRYTFLAIRMAFYSQDVVKIRTLFDTVFKAKPSKDILFYWSLYFRALAEEDKALGNFYASQVFVNAPEKRFAISQYYNRDVPIEQVVAFAKTDDERANVYLFAGILKHDKSLEYFKKVYEYRPKFDGLSFMLLREMNKVEDWIFTPYYTLFEPSIETNSYWDEEVSVFQTVQKRVEGDRNYAGELLRFINTIDLNSVENPMLWKTCKAYLLFITKDYNGSISLLNELEKVKQSELVTNQLEIIEALALTANQEYGKAILINEVKPIILRNKNYQKFLFALGRELEYKGNTTDAVLLYSTLGKGYENYYEDHNYYNSVYWKTVTNSPDNYSDFYNEYFDYINVMYTPGQMEALIDNIYKNRDKEDEFSVFKYSVLKTQLPLLYDLLGTKYIRQNKLTKAMQSFKKVDAKLWNEKYSNWEHENNGWNFGDNVFDENPFYVVKYTPEFIPVKDAFRINKYTVTRQLIKYINKAENPKEKNKDYYYFLVGNCYYNMTHFGNAWMMRRYYWTSGGNPTTIEDEREYYECLSAKTYYLLALKNAKTDKFKALCLRMIGRCENNRLIHADNDRFEGSYDQFQNYIMGNNKYYRELKEKYPDYYGELTSNCDAFGKYFSARR</sequence>
<evidence type="ECO:0000256" key="1">
    <source>
        <dbReference type="SAM" id="SignalP"/>
    </source>
</evidence>
<dbReference type="OrthoDB" id="639967at2"/>
<feature type="signal peptide" evidence="1">
    <location>
        <begin position="1"/>
        <end position="18"/>
    </location>
</feature>
<dbReference type="EMBL" id="CP038810">
    <property type="protein sequence ID" value="QBZ98357.1"/>
    <property type="molecule type" value="Genomic_DNA"/>
</dbReference>
<feature type="chain" id="PRO_5020816859" description="Lipoprotein" evidence="1">
    <location>
        <begin position="19"/>
        <end position="782"/>
    </location>
</feature>
<dbReference type="AlphaFoldDB" id="A0A4P7PTR9"/>